<name>A0A8K0UEN5_9AGAR</name>
<dbReference type="Pfam" id="PF13508">
    <property type="entry name" value="Acetyltransf_7"/>
    <property type="match status" value="1"/>
</dbReference>
<feature type="domain" description="N-acetyltransferase" evidence="1">
    <location>
        <begin position="39"/>
        <end position="165"/>
    </location>
</feature>
<gene>
    <name evidence="2" type="ORF">BXZ70DRAFT_959160</name>
</gene>
<dbReference type="InterPro" id="IPR016181">
    <property type="entry name" value="Acyl_CoA_acyltransferase"/>
</dbReference>
<protein>
    <submittedName>
        <fullName evidence="2">GCN5-related N-acetyltransferase</fullName>
    </submittedName>
</protein>
<dbReference type="EMBL" id="JAEVFJ010000050">
    <property type="protein sequence ID" value="KAH8082443.1"/>
    <property type="molecule type" value="Genomic_DNA"/>
</dbReference>
<dbReference type="Proteomes" id="UP000813824">
    <property type="component" value="Unassembled WGS sequence"/>
</dbReference>
<dbReference type="OrthoDB" id="410198at2759"/>
<accession>A0A8K0UEN5</accession>
<dbReference type="AlphaFoldDB" id="A0A8K0UEN5"/>
<dbReference type="GO" id="GO:0016747">
    <property type="term" value="F:acyltransferase activity, transferring groups other than amino-acyl groups"/>
    <property type="evidence" value="ECO:0007669"/>
    <property type="project" value="InterPro"/>
</dbReference>
<sequence length="167" mass="18813">MSNLSLQLGSARESFVITKIEVDKTITLRHTVLWPHKPISYVRLPEDDMGHHYATFSSESSIAPLAVISVFLEQPPGIHEPELSELNGKPAARFRKFACQPEYQGQGIGTSLLRHAFEAARAELACAVIWCDARVETKGWYERRGMRAFGNTFFKGDIEYVKMLSVL</sequence>
<organism evidence="2 3">
    <name type="scientific">Cristinia sonorae</name>
    <dbReference type="NCBI Taxonomy" id="1940300"/>
    <lineage>
        <taxon>Eukaryota</taxon>
        <taxon>Fungi</taxon>
        <taxon>Dikarya</taxon>
        <taxon>Basidiomycota</taxon>
        <taxon>Agaricomycotina</taxon>
        <taxon>Agaricomycetes</taxon>
        <taxon>Agaricomycetidae</taxon>
        <taxon>Agaricales</taxon>
        <taxon>Pleurotineae</taxon>
        <taxon>Stephanosporaceae</taxon>
        <taxon>Cristinia</taxon>
    </lineage>
</organism>
<dbReference type="SUPFAM" id="SSF55729">
    <property type="entry name" value="Acyl-CoA N-acyltransferases (Nat)"/>
    <property type="match status" value="1"/>
</dbReference>
<proteinExistence type="predicted"/>
<dbReference type="PROSITE" id="PS51186">
    <property type="entry name" value="GNAT"/>
    <property type="match status" value="1"/>
</dbReference>
<evidence type="ECO:0000259" key="1">
    <source>
        <dbReference type="PROSITE" id="PS51186"/>
    </source>
</evidence>
<dbReference type="Gene3D" id="3.40.630.30">
    <property type="match status" value="1"/>
</dbReference>
<comment type="caution">
    <text evidence="2">The sequence shown here is derived from an EMBL/GenBank/DDBJ whole genome shotgun (WGS) entry which is preliminary data.</text>
</comment>
<evidence type="ECO:0000313" key="3">
    <source>
        <dbReference type="Proteomes" id="UP000813824"/>
    </source>
</evidence>
<dbReference type="InterPro" id="IPR000182">
    <property type="entry name" value="GNAT_dom"/>
</dbReference>
<keyword evidence="3" id="KW-1185">Reference proteome</keyword>
<dbReference type="CDD" id="cd04301">
    <property type="entry name" value="NAT_SF"/>
    <property type="match status" value="1"/>
</dbReference>
<evidence type="ECO:0000313" key="2">
    <source>
        <dbReference type="EMBL" id="KAH8082443.1"/>
    </source>
</evidence>
<reference evidence="2" key="1">
    <citation type="journal article" date="2021" name="New Phytol.">
        <title>Evolutionary innovations through gain and loss of genes in the ectomycorrhizal Boletales.</title>
        <authorList>
            <person name="Wu G."/>
            <person name="Miyauchi S."/>
            <person name="Morin E."/>
            <person name="Kuo A."/>
            <person name="Drula E."/>
            <person name="Varga T."/>
            <person name="Kohler A."/>
            <person name="Feng B."/>
            <person name="Cao Y."/>
            <person name="Lipzen A."/>
            <person name="Daum C."/>
            <person name="Hundley H."/>
            <person name="Pangilinan J."/>
            <person name="Johnson J."/>
            <person name="Barry K."/>
            <person name="LaButti K."/>
            <person name="Ng V."/>
            <person name="Ahrendt S."/>
            <person name="Min B."/>
            <person name="Choi I.G."/>
            <person name="Park H."/>
            <person name="Plett J.M."/>
            <person name="Magnuson J."/>
            <person name="Spatafora J.W."/>
            <person name="Nagy L.G."/>
            <person name="Henrissat B."/>
            <person name="Grigoriev I.V."/>
            <person name="Yang Z.L."/>
            <person name="Xu J."/>
            <person name="Martin F.M."/>
        </authorList>
    </citation>
    <scope>NUCLEOTIDE SEQUENCE</scope>
    <source>
        <strain evidence="2">KKN 215</strain>
    </source>
</reference>